<keyword evidence="8" id="KW-0969">Cilium</keyword>
<evidence type="ECO:0000256" key="7">
    <source>
        <dbReference type="SAM" id="Phobius"/>
    </source>
</evidence>
<comment type="subcellular location">
    <subcellularLocation>
        <location evidence="1">Cell membrane</location>
        <topology evidence="1">Multi-pass membrane protein</topology>
    </subcellularLocation>
</comment>
<name>A0A7W9FJ13_9HYPH</name>
<dbReference type="PRINTS" id="PR00953">
    <property type="entry name" value="TYPE3IMRPROT"/>
</dbReference>
<comment type="similarity">
    <text evidence="2">Belongs to the FliR/MopE/SpaR family.</text>
</comment>
<evidence type="ECO:0000256" key="2">
    <source>
        <dbReference type="ARBA" id="ARBA00009772"/>
    </source>
</evidence>
<feature type="transmembrane region" description="Helical" evidence="7">
    <location>
        <begin position="37"/>
        <end position="57"/>
    </location>
</feature>
<accession>A0A7W9FJ13</accession>
<evidence type="ECO:0000256" key="6">
    <source>
        <dbReference type="ARBA" id="ARBA00023136"/>
    </source>
</evidence>
<evidence type="ECO:0000256" key="3">
    <source>
        <dbReference type="ARBA" id="ARBA00022475"/>
    </source>
</evidence>
<keyword evidence="4 7" id="KW-0812">Transmembrane</keyword>
<evidence type="ECO:0000313" key="9">
    <source>
        <dbReference type="Proteomes" id="UP000523821"/>
    </source>
</evidence>
<feature type="transmembrane region" description="Helical" evidence="7">
    <location>
        <begin position="69"/>
        <end position="94"/>
    </location>
</feature>
<gene>
    <name evidence="8" type="ORF">GGQ63_000088</name>
</gene>
<organism evidence="8 9">
    <name type="scientific">Prosthecomicrobium pneumaticum</name>
    <dbReference type="NCBI Taxonomy" id="81895"/>
    <lineage>
        <taxon>Bacteria</taxon>
        <taxon>Pseudomonadati</taxon>
        <taxon>Pseudomonadota</taxon>
        <taxon>Alphaproteobacteria</taxon>
        <taxon>Hyphomicrobiales</taxon>
        <taxon>Kaistiaceae</taxon>
        <taxon>Prosthecomicrobium</taxon>
    </lineage>
</organism>
<evidence type="ECO:0000313" key="8">
    <source>
        <dbReference type="EMBL" id="MBB5751045.1"/>
    </source>
</evidence>
<dbReference type="GO" id="GO:0005886">
    <property type="term" value="C:plasma membrane"/>
    <property type="evidence" value="ECO:0007669"/>
    <property type="project" value="UniProtKB-SubCell"/>
</dbReference>
<keyword evidence="5 7" id="KW-1133">Transmembrane helix</keyword>
<feature type="transmembrane region" description="Helical" evidence="7">
    <location>
        <begin position="179"/>
        <end position="200"/>
    </location>
</feature>
<keyword evidence="3" id="KW-1003">Cell membrane</keyword>
<dbReference type="PANTHER" id="PTHR30065:SF8">
    <property type="entry name" value="FLAGELLAR BIOSYNTHETIC PROTEIN FLIR"/>
    <property type="match status" value="1"/>
</dbReference>
<dbReference type="AlphaFoldDB" id="A0A7W9FJ13"/>
<sequence length="250" mass="25872">MSPVEGLILPAFLVFCRVGACFMLMPGLSSARIPSQIRLFLALGVSLALTPLVAPQIVPAIAGKPIAELLLAIGGELAAGGIIGLLARIFILALQALATAAAQSVGLATPAGMVIEEEGQLPEITTLISLSAVTLLFATGQHIEMIRALVESYGRIPPGAPLESGAALGLALDRLGETFLLALRLASPFLIYSAIVNFAVGLTNKLTPTIPVFFIAMPFVTFGGLLLLYATIGDMLSAFVDAFSSWLATG</sequence>
<keyword evidence="8" id="KW-0282">Flagellum</keyword>
<dbReference type="PANTHER" id="PTHR30065">
    <property type="entry name" value="FLAGELLAR BIOSYNTHETIC PROTEIN FLIR"/>
    <property type="match status" value="1"/>
</dbReference>
<dbReference type="EMBL" id="JACHOO010000001">
    <property type="protein sequence ID" value="MBB5751045.1"/>
    <property type="molecule type" value="Genomic_DNA"/>
</dbReference>
<evidence type="ECO:0000256" key="1">
    <source>
        <dbReference type="ARBA" id="ARBA00004651"/>
    </source>
</evidence>
<evidence type="ECO:0000256" key="5">
    <source>
        <dbReference type="ARBA" id="ARBA00022989"/>
    </source>
</evidence>
<keyword evidence="6 7" id="KW-0472">Membrane</keyword>
<comment type="caution">
    <text evidence="8">The sequence shown here is derived from an EMBL/GenBank/DDBJ whole genome shotgun (WGS) entry which is preliminary data.</text>
</comment>
<feature type="transmembrane region" description="Helical" evidence="7">
    <location>
        <begin position="6"/>
        <end position="25"/>
    </location>
</feature>
<dbReference type="Proteomes" id="UP000523821">
    <property type="component" value="Unassembled WGS sequence"/>
</dbReference>
<dbReference type="RefSeq" id="WP_183851633.1">
    <property type="nucleotide sequence ID" value="NZ_JACHOO010000001.1"/>
</dbReference>
<keyword evidence="9" id="KW-1185">Reference proteome</keyword>
<dbReference type="GO" id="GO:0006605">
    <property type="term" value="P:protein targeting"/>
    <property type="evidence" value="ECO:0007669"/>
    <property type="project" value="InterPro"/>
</dbReference>
<protein>
    <submittedName>
        <fullName evidence="8">Flagellar biosynthetic protein FliR</fullName>
    </submittedName>
</protein>
<feature type="transmembrane region" description="Helical" evidence="7">
    <location>
        <begin position="212"/>
        <end position="232"/>
    </location>
</feature>
<dbReference type="InterPro" id="IPR002010">
    <property type="entry name" value="T3SS_IM_R"/>
</dbReference>
<reference evidence="8 9" key="1">
    <citation type="submission" date="2020-08" db="EMBL/GenBank/DDBJ databases">
        <title>Genomic Encyclopedia of Type Strains, Phase IV (KMG-IV): sequencing the most valuable type-strain genomes for metagenomic binning, comparative biology and taxonomic classification.</title>
        <authorList>
            <person name="Goeker M."/>
        </authorList>
    </citation>
    <scope>NUCLEOTIDE SEQUENCE [LARGE SCALE GENOMIC DNA]</scope>
    <source>
        <strain evidence="8 9">DSM 16268</strain>
    </source>
</reference>
<proteinExistence type="inferred from homology"/>
<dbReference type="Pfam" id="PF01311">
    <property type="entry name" value="Bac_export_1"/>
    <property type="match status" value="1"/>
</dbReference>
<keyword evidence="8" id="KW-0966">Cell projection</keyword>
<evidence type="ECO:0000256" key="4">
    <source>
        <dbReference type="ARBA" id="ARBA00022692"/>
    </source>
</evidence>